<dbReference type="InterPro" id="IPR029058">
    <property type="entry name" value="AB_hydrolase_fold"/>
</dbReference>
<gene>
    <name evidence="2" type="ORF">HD598_001384</name>
</gene>
<dbReference type="Pfam" id="PF12697">
    <property type="entry name" value="Abhydrolase_6"/>
    <property type="match status" value="1"/>
</dbReference>
<sequence>MMRKSLNTVFRRLSDVRRIPVVERDVVTPDGGVLALASYGNAHADGNHRVLVVGGAFITALIYRPFAQSLAVRLGKEWGVDVYDRRGRGGSTEQPSYYNLDLEISDLATMMRATGARNLFGHSLGGSVVLNAVQSFTGHGTASPKTVPGGKAAFGDSFEDPTLIPAKLAVYDAALNIDGSLDSGWLTQVQSAAADGKWHHAVAHVQRDMKTLPTLSKVPEPILAALVLLTRPTPFGKRIKTLLPTGVGELSAALTEEDHAEDFASLPEGTRFMAGSLSPEYFRVTAQRLHTVVSGSTYEESPKLWHGAVPAAMKELIDDIAEYFTEQPAGQSTK</sequence>
<dbReference type="EMBL" id="JACHDR010000001">
    <property type="protein sequence ID" value="MBB5512697.1"/>
    <property type="molecule type" value="Genomic_DNA"/>
</dbReference>
<name>A0A7W8TTL9_9MICC</name>
<dbReference type="GO" id="GO:0003824">
    <property type="term" value="F:catalytic activity"/>
    <property type="evidence" value="ECO:0007669"/>
    <property type="project" value="UniProtKB-ARBA"/>
</dbReference>
<dbReference type="SUPFAM" id="SSF53474">
    <property type="entry name" value="alpha/beta-Hydrolases"/>
    <property type="match status" value="1"/>
</dbReference>
<accession>A0A7W8TTL9</accession>
<feature type="domain" description="AB hydrolase-1" evidence="1">
    <location>
        <begin position="50"/>
        <end position="224"/>
    </location>
</feature>
<dbReference type="Proteomes" id="UP000580797">
    <property type="component" value="Unassembled WGS sequence"/>
</dbReference>
<reference evidence="2 3" key="1">
    <citation type="submission" date="2020-08" db="EMBL/GenBank/DDBJ databases">
        <title>Sequencing the genomes of 1000 actinobacteria strains.</title>
        <authorList>
            <person name="Klenk H.-P."/>
        </authorList>
    </citation>
    <scope>NUCLEOTIDE SEQUENCE [LARGE SCALE GENOMIC DNA]</scope>
    <source>
        <strain evidence="2 3">DSM 105783</strain>
    </source>
</reference>
<dbReference type="RefSeq" id="WP_260170508.1">
    <property type="nucleotide sequence ID" value="NZ_BAAARH010000001.1"/>
</dbReference>
<dbReference type="InterPro" id="IPR000073">
    <property type="entry name" value="AB_hydrolase_1"/>
</dbReference>
<proteinExistence type="predicted"/>
<protein>
    <recommendedName>
        <fullName evidence="1">AB hydrolase-1 domain-containing protein</fullName>
    </recommendedName>
</protein>
<organism evidence="2 3">
    <name type="scientific">Neomicrococcus aestuarii</name>
    <dbReference type="NCBI Taxonomy" id="556325"/>
    <lineage>
        <taxon>Bacteria</taxon>
        <taxon>Bacillati</taxon>
        <taxon>Actinomycetota</taxon>
        <taxon>Actinomycetes</taxon>
        <taxon>Micrococcales</taxon>
        <taxon>Micrococcaceae</taxon>
        <taxon>Neomicrococcus</taxon>
    </lineage>
</organism>
<dbReference type="AlphaFoldDB" id="A0A7W8TTL9"/>
<evidence type="ECO:0000259" key="1">
    <source>
        <dbReference type="Pfam" id="PF12697"/>
    </source>
</evidence>
<comment type="caution">
    <text evidence="2">The sequence shown here is derived from an EMBL/GenBank/DDBJ whole genome shotgun (WGS) entry which is preliminary data.</text>
</comment>
<evidence type="ECO:0000313" key="3">
    <source>
        <dbReference type="Proteomes" id="UP000580797"/>
    </source>
</evidence>
<evidence type="ECO:0000313" key="2">
    <source>
        <dbReference type="EMBL" id="MBB5512697.1"/>
    </source>
</evidence>
<dbReference type="Gene3D" id="3.40.50.1820">
    <property type="entry name" value="alpha/beta hydrolase"/>
    <property type="match status" value="1"/>
</dbReference>